<keyword evidence="5" id="KW-1185">Reference proteome</keyword>
<dbReference type="Gene3D" id="3.90.1410.10">
    <property type="entry name" value="set domain protein methyltransferase, domain 1"/>
    <property type="match status" value="1"/>
</dbReference>
<dbReference type="Proteomes" id="UP000019462">
    <property type="component" value="Unassembled WGS sequence"/>
</dbReference>
<protein>
    <recommendedName>
        <fullName evidence="6">SET domain-containing protein</fullName>
    </recommendedName>
</protein>
<dbReference type="GO" id="GO:0032259">
    <property type="term" value="P:methylation"/>
    <property type="evidence" value="ECO:0007669"/>
    <property type="project" value="UniProtKB-KW"/>
</dbReference>
<evidence type="ECO:0000256" key="3">
    <source>
        <dbReference type="ARBA" id="ARBA00022691"/>
    </source>
</evidence>
<evidence type="ECO:0000256" key="1">
    <source>
        <dbReference type="ARBA" id="ARBA00022603"/>
    </source>
</evidence>
<keyword evidence="2" id="KW-0808">Transferase</keyword>
<dbReference type="GO" id="GO:0016279">
    <property type="term" value="F:protein-lysine N-methyltransferase activity"/>
    <property type="evidence" value="ECO:0007669"/>
    <property type="project" value="UniProtKB-ARBA"/>
</dbReference>
<dbReference type="OrthoDB" id="341421at2759"/>
<dbReference type="EMBL" id="AWNI01000042">
    <property type="protein sequence ID" value="ETS59568.1"/>
    <property type="molecule type" value="Genomic_DNA"/>
</dbReference>
<comment type="caution">
    <text evidence="4">The sequence shown here is derived from an EMBL/GenBank/DDBJ whole genome shotgun (WGS) entry which is preliminary data.</text>
</comment>
<gene>
    <name evidence="4" type="ORF">PaG_06490</name>
</gene>
<dbReference type="InterPro" id="IPR050600">
    <property type="entry name" value="SETD3_SETD6_MTase"/>
</dbReference>
<dbReference type="AlphaFoldDB" id="W3VD47"/>
<accession>W3VD47</accession>
<evidence type="ECO:0000256" key="2">
    <source>
        <dbReference type="ARBA" id="ARBA00022679"/>
    </source>
</evidence>
<name>W3VD47_MOEAP</name>
<dbReference type="SUPFAM" id="SSF82199">
    <property type="entry name" value="SET domain"/>
    <property type="match status" value="1"/>
</dbReference>
<evidence type="ECO:0000313" key="4">
    <source>
        <dbReference type="EMBL" id="ETS59568.1"/>
    </source>
</evidence>
<dbReference type="PANTHER" id="PTHR13271:SF47">
    <property type="entry name" value="ACTIN-HISTIDINE N-METHYLTRANSFERASE"/>
    <property type="match status" value="1"/>
</dbReference>
<dbReference type="HOGENOM" id="CLU_041939_2_1_1"/>
<sequence length="594" mass="65717">MTKEESGAVTEQNRLLSRLLSLRCTSAGDAGEPSRSAQAQGDLLVRVSDQVPAGRGLVYTTAVEPGQVLLTLPADLLLNVKSYADFFHPETLPAAVSVAGPSVTIDSRLSSAQLLSLLVARAQLESVSQQLGQDQKHATPKHQALRLFVQTLPVEFGTVPLVWSIQARNIDQKVSDGGSKEASWKRRFFRSLLEALPRHSQALERNVRRRFEKDWARLCQLRDSKPDLLAEPALLSSHSELARQIVRSIDVDLFLWAWLCVNSRCVFLPLGLADHADNFTLAPVLDMANHTPDPALECKVRYANNGGLELCAPSQHQQFQFQSSSSAATMMPGDECCITYGPHSNEKLLSEYGFVLSPRLHYRDDAAEAPSQSEGRWCGSRFVDVLMDQEVEALLAAQGSSGQDKIELLQNRGYWGEFTIHPYPEPAHPSHRLIPALRLAALDMHPPASHPSQSHKVAKVKSHPGVKAGKKASYPPHFGINDSSDLDRWEETLTGYRENVSEENERRAHVLLVELCQIRRAHTDEARRHLAEAQSILDGASKAESRVASTTAAPCIEPDMQGCVLSLAFVKQLLDEEESVLRRVSQAARDQVEW</sequence>
<proteinExistence type="predicted"/>
<dbReference type="InterPro" id="IPR046341">
    <property type="entry name" value="SET_dom_sf"/>
</dbReference>
<evidence type="ECO:0008006" key="6">
    <source>
        <dbReference type="Google" id="ProtNLM"/>
    </source>
</evidence>
<keyword evidence="1" id="KW-0489">Methyltransferase</keyword>
<evidence type="ECO:0000313" key="5">
    <source>
        <dbReference type="Proteomes" id="UP000019462"/>
    </source>
</evidence>
<keyword evidence="3" id="KW-0949">S-adenosyl-L-methionine</keyword>
<dbReference type="PANTHER" id="PTHR13271">
    <property type="entry name" value="UNCHARACTERIZED PUTATIVE METHYLTRANSFERASE"/>
    <property type="match status" value="1"/>
</dbReference>
<reference evidence="4 5" key="1">
    <citation type="journal article" date="2014" name="Genome Announc.">
        <title>Genome sequence of the basidiomycetous fungus Pseudozyma aphidis DSM70725, an efficient producer of biosurfactant mannosylerythritol lipids.</title>
        <authorList>
            <person name="Lorenz S."/>
            <person name="Guenther M."/>
            <person name="Grumaz C."/>
            <person name="Rupp S."/>
            <person name="Zibek S."/>
            <person name="Sohn K."/>
        </authorList>
    </citation>
    <scope>NUCLEOTIDE SEQUENCE [LARGE SCALE GENOMIC DNA]</scope>
    <source>
        <strain evidence="5">ATCC 32657 / CBS 517.83 / DSM 70725 / JCM 10318 / NBRC 10182 / NRRL Y-7954 / St-0401</strain>
    </source>
</reference>
<organism evidence="4 5">
    <name type="scientific">Moesziomyces aphidis</name>
    <name type="common">Pseudozyma aphidis</name>
    <dbReference type="NCBI Taxonomy" id="84754"/>
    <lineage>
        <taxon>Eukaryota</taxon>
        <taxon>Fungi</taxon>
        <taxon>Dikarya</taxon>
        <taxon>Basidiomycota</taxon>
        <taxon>Ustilaginomycotina</taxon>
        <taxon>Ustilaginomycetes</taxon>
        <taxon>Ustilaginales</taxon>
        <taxon>Ustilaginaceae</taxon>
        <taxon>Moesziomyces</taxon>
    </lineage>
</organism>